<keyword evidence="2" id="KW-0231">Viral genome packaging</keyword>
<dbReference type="Gene3D" id="1.10.10.1400">
    <property type="entry name" value="Terminase, small subunit, N-terminal DNA-binding domain, HTH motif"/>
    <property type="match status" value="1"/>
</dbReference>
<sequence length="207" mass="23454">MLKIMRKCNKGKDHKRKGIFLMEGAFLLGAGDYVKLTPKQKRFADEYIISGNITKAAIKAGYSEKTARVTGQENLRKPAILEYIDKELEQHEIDVKLHQKQVLDYALRVLAEEETEEHAFVVKNEIGAEEVETKRLKPKIKDKTEAGKLLTTIMATVEKNRLQNMKLEKEVEKLQKEIEEGNTSEQSEVAAALRGLTDGIRANSEAE</sequence>
<evidence type="ECO:0000256" key="1">
    <source>
        <dbReference type="ARBA" id="ARBA00022612"/>
    </source>
</evidence>
<evidence type="ECO:0000256" key="3">
    <source>
        <dbReference type="SAM" id="MobiDB-lite"/>
    </source>
</evidence>
<dbReference type="KEGG" id="rue:DT065_00350"/>
<dbReference type="EMBL" id="CP031092">
    <property type="protein sequence ID" value="AXF54614.1"/>
    <property type="molecule type" value="Genomic_DNA"/>
</dbReference>
<dbReference type="AlphaFoldDB" id="A0A345BUI3"/>
<dbReference type="PANTHER" id="PTHR41328">
    <property type="entry name" value="TERMINASE SMALL SUBUNIT-RELATED"/>
    <property type="match status" value="1"/>
</dbReference>
<dbReference type="InterPro" id="IPR052404">
    <property type="entry name" value="SPP1-like_terminase"/>
</dbReference>
<dbReference type="Pfam" id="PF03592">
    <property type="entry name" value="Terminase_2"/>
    <property type="match status" value="1"/>
</dbReference>
<accession>A0A345BUI3</accession>
<organism evidence="4 5">
    <name type="scientific">Salicibibacter kimchii</name>
    <dbReference type="NCBI Taxonomy" id="2099786"/>
    <lineage>
        <taxon>Bacteria</taxon>
        <taxon>Bacillati</taxon>
        <taxon>Bacillota</taxon>
        <taxon>Bacilli</taxon>
        <taxon>Bacillales</taxon>
        <taxon>Bacillaceae</taxon>
        <taxon>Salicibibacter</taxon>
    </lineage>
</organism>
<proteinExistence type="predicted"/>
<evidence type="ECO:0000313" key="4">
    <source>
        <dbReference type="EMBL" id="AXF54614.1"/>
    </source>
</evidence>
<dbReference type="InterPro" id="IPR005335">
    <property type="entry name" value="Terminase_ssu"/>
</dbReference>
<keyword evidence="5" id="KW-1185">Reference proteome</keyword>
<dbReference type="Proteomes" id="UP000252100">
    <property type="component" value="Chromosome"/>
</dbReference>
<evidence type="ECO:0000256" key="2">
    <source>
        <dbReference type="ARBA" id="ARBA00023219"/>
    </source>
</evidence>
<dbReference type="PANTHER" id="PTHR41328:SF2">
    <property type="entry name" value="TERMINASE SMALL SUBUNIT"/>
    <property type="match status" value="1"/>
</dbReference>
<feature type="region of interest" description="Disordered" evidence="3">
    <location>
        <begin position="177"/>
        <end position="207"/>
    </location>
</feature>
<name>A0A345BUI3_9BACI</name>
<dbReference type="InterPro" id="IPR038713">
    <property type="entry name" value="Terminase_Gp1_N_sf"/>
</dbReference>
<gene>
    <name evidence="4" type="ORF">DT065_00350</name>
</gene>
<dbReference type="GO" id="GO:0051276">
    <property type="term" value="P:chromosome organization"/>
    <property type="evidence" value="ECO:0007669"/>
    <property type="project" value="InterPro"/>
</dbReference>
<reference evidence="4 5" key="1">
    <citation type="journal article" date="2018" name="J. Microbiol.">
        <title>Salicibibacter kimchii gen. nov., sp. nov., a moderately halophilic and alkalitolerant bacterium in the family Bacillaceae, isolated from kimchi.</title>
        <authorList>
            <person name="Jang J.Y."/>
            <person name="Oh Y.J."/>
            <person name="Lim S.K."/>
            <person name="Park H.K."/>
            <person name="Lee C."/>
            <person name="Kim J.Y."/>
            <person name="Lee M.A."/>
            <person name="Choi H.J."/>
        </authorList>
    </citation>
    <scope>NUCLEOTIDE SEQUENCE [LARGE SCALE GENOMIC DNA]</scope>
    <source>
        <strain evidence="4 5">NKC1-1</strain>
    </source>
</reference>
<protein>
    <submittedName>
        <fullName evidence="4">Terminase small subunit</fullName>
    </submittedName>
</protein>
<evidence type="ECO:0000313" key="5">
    <source>
        <dbReference type="Proteomes" id="UP000252100"/>
    </source>
</evidence>
<keyword evidence="1" id="KW-1188">Viral release from host cell</keyword>